<keyword evidence="5" id="KW-0378">Hydrolase</keyword>
<dbReference type="Pfam" id="PF07167">
    <property type="entry name" value="PhaC_N"/>
    <property type="match status" value="1"/>
</dbReference>
<gene>
    <name evidence="5" type="ORF">OU682_19280</name>
</gene>
<evidence type="ECO:0000259" key="3">
    <source>
        <dbReference type="Pfam" id="PF07167"/>
    </source>
</evidence>
<accession>A0ABT4J9E0</accession>
<dbReference type="PANTHER" id="PTHR36837">
    <property type="entry name" value="POLY(3-HYDROXYALKANOATE) POLYMERASE SUBUNIT PHAC"/>
    <property type="match status" value="1"/>
</dbReference>
<keyword evidence="1" id="KW-0808">Transferase</keyword>
<reference evidence="5" key="1">
    <citation type="submission" date="2022-12" db="EMBL/GenBank/DDBJ databases">
        <title>Paracoccus sp. EF6 isolated from a lake water.</title>
        <authorList>
            <person name="Liu H."/>
        </authorList>
    </citation>
    <scope>NUCLEOTIDE SEQUENCE</scope>
    <source>
        <strain evidence="5">EF6</strain>
    </source>
</reference>
<feature type="domain" description="Poly-beta-hydroxybutyrate polymerase N-terminal" evidence="3">
    <location>
        <begin position="123"/>
        <end position="291"/>
    </location>
</feature>
<feature type="domain" description="Poly-beta-hydroxybutyrate polymerase N-terminal" evidence="4">
    <location>
        <begin position="46"/>
        <end position="85"/>
    </location>
</feature>
<comment type="caution">
    <text evidence="5">The sequence shown here is derived from an EMBL/GenBank/DDBJ whole genome shotgun (WGS) entry which is preliminary data.</text>
</comment>
<dbReference type="InterPro" id="IPR022211">
    <property type="entry name" value="PHBC_N"/>
</dbReference>
<dbReference type="InterPro" id="IPR029058">
    <property type="entry name" value="AB_hydrolase_fold"/>
</dbReference>
<dbReference type="GO" id="GO:0016787">
    <property type="term" value="F:hydrolase activity"/>
    <property type="evidence" value="ECO:0007669"/>
    <property type="project" value="UniProtKB-KW"/>
</dbReference>
<dbReference type="InterPro" id="IPR051321">
    <property type="entry name" value="PHA/PHB_synthase"/>
</dbReference>
<organism evidence="5 6">
    <name type="scientific">Paracoccus benzoatiresistens</name>
    <dbReference type="NCBI Taxonomy" id="2997341"/>
    <lineage>
        <taxon>Bacteria</taxon>
        <taxon>Pseudomonadati</taxon>
        <taxon>Pseudomonadota</taxon>
        <taxon>Alphaproteobacteria</taxon>
        <taxon>Rhodobacterales</taxon>
        <taxon>Paracoccaceae</taxon>
        <taxon>Paracoccus</taxon>
    </lineage>
</organism>
<sequence length="613" mass="68041">MAHEFLRQAPDRPESLVTYLPQTIPAAAFAPAGSPHAPTESAHRHAALDRGAMASLARLTGGISPHAVLDAWSDWTMHLARAPGRQLELAERAQANWLKLAQFALSGLSGTFGEKPFPPGPHDTRWSHEGWDKTPFTLWQQGFLGLQDWWQAATGDLRGLRKQNAERTGCMMRQLLDTVSPANFPLANPEILERSLSTGGRNLVEGAAHFLDDACHIVAQEHRPVPEDFALGKVLACTPGAVVFRNDLMELIQYAPATRTVRPEPVLIVPAWIMKYYILDLSAQNSFIRWLVAQGYTVFCISWRNPSADHADLSLEDYRTKGIMRAVEAINAIVPGQRVHANGYCLGGTLLAIAAAAMARDGDDRLASITLMAAQVDFAEAGELLLFLDESQVAFLEDMMWAQGYLDRPQMSGAFALIRSEDLIWSRSVRRYFLGEQDMPTDISVWLRDTTRMPARMHSEYLRGVFLENRITAGRFAVEGRVIALKDISVPMFVIGTESDHIAPWRSVYKTLLFTDCDLHFLLTKGGHNTGILSEPGHPRRHYRLGHRPAGALYCDPDSWLAAQEPAEGSWWPEWARWLDGHSGAPMPARLLGAAQRGYPPLEPAPGSYIHQA</sequence>
<protein>
    <submittedName>
        <fullName evidence="5">Alpha/beta fold hydrolase</fullName>
    </submittedName>
</protein>
<name>A0ABT4J9E0_9RHOB</name>
<evidence type="ECO:0000313" key="5">
    <source>
        <dbReference type="EMBL" id="MCZ0963742.1"/>
    </source>
</evidence>
<evidence type="ECO:0000256" key="1">
    <source>
        <dbReference type="ARBA" id="ARBA00022679"/>
    </source>
</evidence>
<dbReference type="Gene3D" id="3.40.50.1820">
    <property type="entry name" value="alpha/beta hydrolase"/>
    <property type="match status" value="1"/>
</dbReference>
<dbReference type="Proteomes" id="UP001149822">
    <property type="component" value="Unassembled WGS sequence"/>
</dbReference>
<keyword evidence="2" id="KW-0012">Acyltransferase</keyword>
<proteinExistence type="predicted"/>
<dbReference type="RefSeq" id="WP_268943839.1">
    <property type="nucleotide sequence ID" value="NZ_JAPTYD010000048.1"/>
</dbReference>
<evidence type="ECO:0000259" key="4">
    <source>
        <dbReference type="Pfam" id="PF12551"/>
    </source>
</evidence>
<dbReference type="PANTHER" id="PTHR36837:SF5">
    <property type="entry name" value="POLY-3-HYDROXYBUTYRATE SYNTHASE"/>
    <property type="match status" value="1"/>
</dbReference>
<dbReference type="EMBL" id="JAPTYD010000048">
    <property type="protein sequence ID" value="MCZ0963742.1"/>
    <property type="molecule type" value="Genomic_DNA"/>
</dbReference>
<keyword evidence="6" id="KW-1185">Reference proteome</keyword>
<dbReference type="SUPFAM" id="SSF53474">
    <property type="entry name" value="alpha/beta-Hydrolases"/>
    <property type="match status" value="1"/>
</dbReference>
<dbReference type="InterPro" id="IPR010941">
    <property type="entry name" value="PhaC_N"/>
</dbReference>
<evidence type="ECO:0000313" key="6">
    <source>
        <dbReference type="Proteomes" id="UP001149822"/>
    </source>
</evidence>
<dbReference type="Pfam" id="PF12551">
    <property type="entry name" value="PHBC_N"/>
    <property type="match status" value="1"/>
</dbReference>
<evidence type="ECO:0000256" key="2">
    <source>
        <dbReference type="ARBA" id="ARBA00023315"/>
    </source>
</evidence>